<name>A0A1Z5IWB1_9LACO</name>
<feature type="domain" description="HTH cro/C1-type" evidence="4">
    <location>
        <begin position="8"/>
        <end position="62"/>
    </location>
</feature>
<reference evidence="5 6" key="1">
    <citation type="submission" date="2015-11" db="EMBL/GenBank/DDBJ databases">
        <title>Draft genome sequences of new species of the genus Lactobacillus isolated from orchardgrass silage.</title>
        <authorList>
            <person name="Tohno M."/>
            <person name="Tanizawa Y."/>
            <person name="Arita M."/>
        </authorList>
    </citation>
    <scope>NUCLEOTIDE SEQUENCE [LARGE SCALE GENOMIC DNA]</scope>
    <source>
        <strain evidence="5 6">IWT25</strain>
    </source>
</reference>
<evidence type="ECO:0000313" key="6">
    <source>
        <dbReference type="Proteomes" id="UP000198414"/>
    </source>
</evidence>
<dbReference type="InterPro" id="IPR001387">
    <property type="entry name" value="Cro/C1-type_HTH"/>
</dbReference>
<dbReference type="GO" id="GO:0003677">
    <property type="term" value="F:DNA binding"/>
    <property type="evidence" value="ECO:0007669"/>
    <property type="project" value="UniProtKB-KW"/>
</dbReference>
<dbReference type="RefSeq" id="WP_089121214.1">
    <property type="nucleotide sequence ID" value="NZ_BCMI01000011.1"/>
</dbReference>
<dbReference type="InterPro" id="IPR010982">
    <property type="entry name" value="Lambda_DNA-bd_dom_sf"/>
</dbReference>
<dbReference type="SUPFAM" id="SSF47413">
    <property type="entry name" value="lambda repressor-like DNA-binding domains"/>
    <property type="match status" value="1"/>
</dbReference>
<dbReference type="PROSITE" id="PS50943">
    <property type="entry name" value="HTH_CROC1"/>
    <property type="match status" value="1"/>
</dbReference>
<dbReference type="Gene3D" id="1.10.260.40">
    <property type="entry name" value="lambda repressor-like DNA-binding domains"/>
    <property type="match status" value="1"/>
</dbReference>
<dbReference type="PANTHER" id="PTHR46558:SF15">
    <property type="entry name" value="HELIX-TURN-HELIX DOMAIN PROTEIN"/>
    <property type="match status" value="1"/>
</dbReference>
<keyword evidence="3" id="KW-0812">Transmembrane</keyword>
<dbReference type="SMART" id="SM00530">
    <property type="entry name" value="HTH_XRE"/>
    <property type="match status" value="1"/>
</dbReference>
<accession>A0A1Z5IWB1</accession>
<evidence type="ECO:0000313" key="5">
    <source>
        <dbReference type="EMBL" id="GAX06080.1"/>
    </source>
</evidence>
<keyword evidence="2" id="KW-0175">Coiled coil</keyword>
<gene>
    <name evidence="5" type="ORF">IWT25_01405</name>
</gene>
<evidence type="ECO:0000256" key="3">
    <source>
        <dbReference type="SAM" id="Phobius"/>
    </source>
</evidence>
<evidence type="ECO:0000259" key="4">
    <source>
        <dbReference type="PROSITE" id="PS50943"/>
    </source>
</evidence>
<evidence type="ECO:0000256" key="1">
    <source>
        <dbReference type="ARBA" id="ARBA00023125"/>
    </source>
</evidence>
<feature type="transmembrane region" description="Helical" evidence="3">
    <location>
        <begin position="139"/>
        <end position="159"/>
    </location>
</feature>
<dbReference type="Proteomes" id="UP000198414">
    <property type="component" value="Unassembled WGS sequence"/>
</dbReference>
<evidence type="ECO:0000256" key="2">
    <source>
        <dbReference type="SAM" id="Coils"/>
    </source>
</evidence>
<sequence>MGTLAEQLRTTRISRGYSQNEIATMLHITRQSVSKWETGRAYPDIDNLIYLSDIYGLSIDKLLKKNQDLENKIQTNQTVINDKKKQLKQINKSLYSNRDEGILLLVLTLISGIIPPIGVLLPIYVMWRNTKYNALFKTIYAIALVVIIVSVINTSIYAADNWFKPSQTTVYKIN</sequence>
<protein>
    <recommendedName>
        <fullName evidence="4">HTH cro/C1-type domain-containing protein</fullName>
    </recommendedName>
</protein>
<keyword evidence="3" id="KW-1133">Transmembrane helix</keyword>
<dbReference type="PANTHER" id="PTHR46558">
    <property type="entry name" value="TRACRIPTIONAL REGULATORY PROTEIN-RELATED-RELATED"/>
    <property type="match status" value="1"/>
</dbReference>
<dbReference type="Pfam" id="PF01381">
    <property type="entry name" value="HTH_3"/>
    <property type="match status" value="1"/>
</dbReference>
<proteinExistence type="predicted"/>
<dbReference type="AlphaFoldDB" id="A0A1Z5IWB1"/>
<keyword evidence="1" id="KW-0238">DNA-binding</keyword>
<feature type="coiled-coil region" evidence="2">
    <location>
        <begin position="59"/>
        <end position="86"/>
    </location>
</feature>
<keyword evidence="3" id="KW-0472">Membrane</keyword>
<dbReference type="EMBL" id="BCMI01000011">
    <property type="protein sequence ID" value="GAX06080.1"/>
    <property type="molecule type" value="Genomic_DNA"/>
</dbReference>
<dbReference type="OrthoDB" id="9805856at2"/>
<organism evidence="5 6">
    <name type="scientific">Secundilactobacillus pentosiphilus</name>
    <dbReference type="NCBI Taxonomy" id="1714682"/>
    <lineage>
        <taxon>Bacteria</taxon>
        <taxon>Bacillati</taxon>
        <taxon>Bacillota</taxon>
        <taxon>Bacilli</taxon>
        <taxon>Lactobacillales</taxon>
        <taxon>Lactobacillaceae</taxon>
        <taxon>Secundilactobacillus</taxon>
    </lineage>
</organism>
<comment type="caution">
    <text evidence="5">The sequence shown here is derived from an EMBL/GenBank/DDBJ whole genome shotgun (WGS) entry which is preliminary data.</text>
</comment>
<feature type="transmembrane region" description="Helical" evidence="3">
    <location>
        <begin position="102"/>
        <end position="127"/>
    </location>
</feature>
<dbReference type="CDD" id="cd00093">
    <property type="entry name" value="HTH_XRE"/>
    <property type="match status" value="1"/>
</dbReference>